<gene>
    <name evidence="2" type="ORF">AC478_00920</name>
</gene>
<organism evidence="2 3">
    <name type="scientific">miscellaneous Crenarchaeota group-1 archaeon SG8-32-3</name>
    <dbReference type="NCBI Taxonomy" id="1685125"/>
    <lineage>
        <taxon>Archaea</taxon>
        <taxon>Candidatus Bathyarchaeota</taxon>
        <taxon>MCG-1</taxon>
    </lineage>
</organism>
<dbReference type="Proteomes" id="UP000054016">
    <property type="component" value="Unassembled WGS sequence"/>
</dbReference>
<protein>
    <recommendedName>
        <fullName evidence="1">DUF8091 domain-containing protein</fullName>
    </recommendedName>
</protein>
<evidence type="ECO:0000313" key="2">
    <source>
        <dbReference type="EMBL" id="KON32212.1"/>
    </source>
</evidence>
<sequence length="228" mass="26749">MTEYSLHFELKDWYTVSGDQLEVAVEDFRVDILRGKLIIEIQTGNFTAIRKKLIKLLLNNQVRLVFPVAKLKWIVHMSRSGEFVRRRKSPKKGKLIDVFQELVHAPCLIKNRNFSLEVLLIEEEEVRCSDDAGSWRRRGVSVKDRKLLKVFDRIVFRDNQDFLQFLPKELHGHFTNKVLALKLGISIRLAQKITYCLRKMGVICIVGKKRNEILYQVSQNSLHKPFEE</sequence>
<proteinExistence type="predicted"/>
<evidence type="ECO:0000313" key="3">
    <source>
        <dbReference type="Proteomes" id="UP000054016"/>
    </source>
</evidence>
<dbReference type="InterPro" id="IPR058404">
    <property type="entry name" value="DUF8091"/>
</dbReference>
<dbReference type="AlphaFoldDB" id="A0A0M0BUC0"/>
<dbReference type="EMBL" id="LFWV01000008">
    <property type="protein sequence ID" value="KON32212.1"/>
    <property type="molecule type" value="Genomic_DNA"/>
</dbReference>
<accession>A0A0M0BUC0</accession>
<feature type="domain" description="DUF8091" evidence="1">
    <location>
        <begin position="5"/>
        <end position="157"/>
    </location>
</feature>
<dbReference type="Pfam" id="PF26351">
    <property type="entry name" value="DUF8091"/>
    <property type="match status" value="1"/>
</dbReference>
<evidence type="ECO:0000259" key="1">
    <source>
        <dbReference type="Pfam" id="PF26351"/>
    </source>
</evidence>
<reference evidence="3" key="1">
    <citation type="submission" date="2015-06" db="EMBL/GenBank/DDBJ databases">
        <title>New insights into the roles of widespread benthic archaea in carbon and nitrogen cycling.</title>
        <authorList>
            <person name="Lazar C.S."/>
            <person name="Baker B.J."/>
            <person name="Seitz K.W."/>
            <person name="Hyde A.S."/>
            <person name="Dick G.J."/>
            <person name="Hinrichs K.-U."/>
            <person name="Teske A.P."/>
        </authorList>
    </citation>
    <scope>NUCLEOTIDE SEQUENCE [LARGE SCALE GENOMIC DNA]</scope>
</reference>
<comment type="caution">
    <text evidence="2">The sequence shown here is derived from an EMBL/GenBank/DDBJ whole genome shotgun (WGS) entry which is preliminary data.</text>
</comment>
<name>A0A0M0BUC0_9ARCH</name>